<dbReference type="Gene3D" id="3.40.50.300">
    <property type="entry name" value="P-loop containing nucleotide triphosphate hydrolases"/>
    <property type="match status" value="1"/>
</dbReference>
<dbReference type="PANTHER" id="PTHR13696">
    <property type="entry name" value="P-LOOP CONTAINING NUCLEOSIDE TRIPHOSPHATE HYDROLASE"/>
    <property type="match status" value="1"/>
</dbReference>
<evidence type="ECO:0000313" key="3">
    <source>
        <dbReference type="Proteomes" id="UP000295627"/>
    </source>
</evidence>
<name>A0A4R5PDN1_9MYCO</name>
<dbReference type="Proteomes" id="UP000295627">
    <property type="component" value="Unassembled WGS sequence"/>
</dbReference>
<evidence type="ECO:0000259" key="1">
    <source>
        <dbReference type="Pfam" id="PF13614"/>
    </source>
</evidence>
<dbReference type="EMBL" id="RXLR01000013">
    <property type="protein sequence ID" value="TDH23156.1"/>
    <property type="molecule type" value="Genomic_DNA"/>
</dbReference>
<sequence>MANPRTKVVTLINQKGGVGKSTMTMNLAACVAEELLAGLPADSPSPVAVVSVDPQGSAKWWADRMGPAALPFHLFQADDDPLDWLGQLNAIHGISHLFVDTPGWHDTNPDNTEDGLEASYSGDVLRTVLDVSDEFIVPMNPAPLCFDPTVRTIEKLILPRGKKFTVVVNEHDTLRGEKRLTKTRDFVLQRGWPIADTALRVYSVHTDASADRLLVPEYKELVSAAQVQNYENVRTELWATTDKERRSAIEKTLPTELKAADDFYRLADELALTGAAK</sequence>
<comment type="caution">
    <text evidence="2">The sequence shown here is derived from an EMBL/GenBank/DDBJ whole genome shotgun (WGS) entry which is preliminary data.</text>
</comment>
<dbReference type="InterPro" id="IPR050678">
    <property type="entry name" value="DNA_Partitioning_ATPase"/>
</dbReference>
<dbReference type="InterPro" id="IPR027417">
    <property type="entry name" value="P-loop_NTPase"/>
</dbReference>
<dbReference type="PANTHER" id="PTHR13696:SF99">
    <property type="entry name" value="COBYRINIC ACID AC-DIAMIDE SYNTHASE"/>
    <property type="match status" value="1"/>
</dbReference>
<organism evidence="2 3">
    <name type="scientific">Mycobacteroides franklinii</name>
    <dbReference type="NCBI Taxonomy" id="948102"/>
    <lineage>
        <taxon>Bacteria</taxon>
        <taxon>Bacillati</taxon>
        <taxon>Actinomycetota</taxon>
        <taxon>Actinomycetes</taxon>
        <taxon>Mycobacteriales</taxon>
        <taxon>Mycobacteriaceae</taxon>
        <taxon>Mycobacteroides</taxon>
    </lineage>
</organism>
<feature type="domain" description="AAA" evidence="1">
    <location>
        <begin position="6"/>
        <end position="34"/>
    </location>
</feature>
<reference evidence="2 3" key="1">
    <citation type="journal article" date="2019" name="Sci. Rep.">
        <title>Extended insight into the Mycobacterium chelonae-abscessus complex through whole genome sequencing of Mycobacterium salmoniphilum outbreak and Mycobacterium salmoniphilum-like strains.</title>
        <authorList>
            <person name="Behra P.R.K."/>
            <person name="Das S."/>
            <person name="Pettersson B.M.F."/>
            <person name="Shirreff L."/>
            <person name="DuCote T."/>
            <person name="Jacobsson K.G."/>
            <person name="Ennis D.G."/>
            <person name="Kirsebom L.A."/>
        </authorList>
    </citation>
    <scope>NUCLEOTIDE SEQUENCE [LARGE SCALE GENOMIC DNA]</scope>
    <source>
        <strain evidence="2 3">DSM 45524</strain>
    </source>
</reference>
<dbReference type="SUPFAM" id="SSF52540">
    <property type="entry name" value="P-loop containing nucleoside triphosphate hydrolases"/>
    <property type="match status" value="1"/>
</dbReference>
<dbReference type="RefSeq" id="WP_078335948.1">
    <property type="nucleotide sequence ID" value="NZ_MAFQ01000014.1"/>
</dbReference>
<protein>
    <submittedName>
        <fullName evidence="2">ParA family protein</fullName>
    </submittedName>
</protein>
<gene>
    <name evidence="2" type="ORF">EJ571_06765</name>
</gene>
<evidence type="ECO:0000313" key="2">
    <source>
        <dbReference type="EMBL" id="TDH23156.1"/>
    </source>
</evidence>
<dbReference type="Pfam" id="PF13614">
    <property type="entry name" value="AAA_31"/>
    <property type="match status" value="1"/>
</dbReference>
<dbReference type="CDD" id="cd02042">
    <property type="entry name" value="ParAB_family"/>
    <property type="match status" value="1"/>
</dbReference>
<dbReference type="AlphaFoldDB" id="A0A4R5PDN1"/>
<dbReference type="InterPro" id="IPR025669">
    <property type="entry name" value="AAA_dom"/>
</dbReference>
<accession>A0A4R5PDN1</accession>
<proteinExistence type="predicted"/>